<evidence type="ECO:0000313" key="6">
    <source>
        <dbReference type="EMBL" id="CAG7836270.1"/>
    </source>
</evidence>
<dbReference type="InterPro" id="IPR027350">
    <property type="entry name" value="GT23_dom"/>
</dbReference>
<comment type="caution">
    <text evidence="6">The sequence shown here is derived from an EMBL/GenBank/DDBJ whole genome shotgun (WGS) entry which is preliminary data.</text>
</comment>
<accession>A0A8J2MCR5</accession>
<name>A0A8J2MCR5_9HEXA</name>
<evidence type="ECO:0000256" key="1">
    <source>
        <dbReference type="ARBA" id="ARBA00022676"/>
    </source>
</evidence>
<keyword evidence="1 3" id="KW-0328">Glycosyltransferase</keyword>
<feature type="domain" description="GT23" evidence="5">
    <location>
        <begin position="112"/>
        <end position="386"/>
    </location>
</feature>
<evidence type="ECO:0000256" key="4">
    <source>
        <dbReference type="SAM" id="Phobius"/>
    </source>
</evidence>
<feature type="region of interest" description="Important for donor substrate binding" evidence="3">
    <location>
        <begin position="267"/>
        <end position="268"/>
    </location>
</feature>
<dbReference type="GO" id="GO:0046921">
    <property type="term" value="F:alpha-(1-&gt;6)-fucosyltransferase activity"/>
    <property type="evidence" value="ECO:0007669"/>
    <property type="project" value="TreeGrafter"/>
</dbReference>
<dbReference type="AlphaFoldDB" id="A0A8J2MCR5"/>
<dbReference type="Proteomes" id="UP000708208">
    <property type="component" value="Unassembled WGS sequence"/>
</dbReference>
<organism evidence="6 7">
    <name type="scientific">Allacma fusca</name>
    <dbReference type="NCBI Taxonomy" id="39272"/>
    <lineage>
        <taxon>Eukaryota</taxon>
        <taxon>Metazoa</taxon>
        <taxon>Ecdysozoa</taxon>
        <taxon>Arthropoda</taxon>
        <taxon>Hexapoda</taxon>
        <taxon>Collembola</taxon>
        <taxon>Symphypleona</taxon>
        <taxon>Sminthuridae</taxon>
        <taxon>Allacma</taxon>
    </lineage>
</organism>
<dbReference type="PANTHER" id="PTHR13132:SF29">
    <property type="entry name" value="ALPHA-(1,6)-FUCOSYLTRANSFERASE"/>
    <property type="match status" value="1"/>
</dbReference>
<dbReference type="PROSITE" id="PS51659">
    <property type="entry name" value="GT23"/>
    <property type="match status" value="1"/>
</dbReference>
<evidence type="ECO:0000256" key="2">
    <source>
        <dbReference type="ARBA" id="ARBA00022679"/>
    </source>
</evidence>
<keyword evidence="4" id="KW-1133">Transmembrane helix</keyword>
<evidence type="ECO:0000313" key="7">
    <source>
        <dbReference type="Proteomes" id="UP000708208"/>
    </source>
</evidence>
<comment type="similarity">
    <text evidence="3">Belongs to the glycosyltransferase 23 family.</text>
</comment>
<dbReference type="Pfam" id="PF19745">
    <property type="entry name" value="FUT8_N_cat"/>
    <property type="match status" value="1"/>
</dbReference>
<sequence length="387" mass="44336">MGNKNVKTVAIVIIVLLFGYYQKWVFFGLYELISHETSDSFMPMPIHKSVQFNDFDLEETSDERIFVKPSPSIPKRNEVSESLGGIKDTQMDSDALSEIVQSRLNTLQSFNCQSTRISCGSPTDCGLGCQVHYLMTCLMLSYSLNGTLIPDFSKWPYSTKWDDIFESINPTNCGPNNDTLTVVWGKNEITLKHASNKNFLRQFKLGLPITRSLGKQLKKSFSNPFLWWAGQFANFTLRPVLEAESWILKTKDFLQFSSGPIVGILIRRRDKKGEKKQQFHSIDKHFTTAKKYFDNIDHRGMNVTRKVYVATDDRSVIKLSQKRYRPPKWEIVAAQRKLDIEDIMKDIILLSDCDFVVCSFTSDICRLVLELMDSRSLNAASKVKSLN</sequence>
<evidence type="ECO:0000259" key="5">
    <source>
        <dbReference type="PROSITE" id="PS51659"/>
    </source>
</evidence>
<protein>
    <recommendedName>
        <fullName evidence="5">GT23 domain-containing protein</fullName>
    </recommendedName>
</protein>
<feature type="transmembrane region" description="Helical" evidence="4">
    <location>
        <begin position="9"/>
        <end position="30"/>
    </location>
</feature>
<dbReference type="OrthoDB" id="2014825at2759"/>
<keyword evidence="2 3" id="KW-0808">Transferase</keyword>
<keyword evidence="4" id="KW-0812">Transmembrane</keyword>
<dbReference type="EMBL" id="CAJVCH010570957">
    <property type="protein sequence ID" value="CAG7836270.1"/>
    <property type="molecule type" value="Genomic_DNA"/>
</dbReference>
<feature type="non-terminal residue" evidence="6">
    <location>
        <position position="1"/>
    </location>
</feature>
<evidence type="ECO:0000256" key="3">
    <source>
        <dbReference type="PROSITE-ProRule" id="PRU00992"/>
    </source>
</evidence>
<keyword evidence="7" id="KW-1185">Reference proteome</keyword>
<gene>
    <name evidence="6" type="ORF">AFUS01_LOCUS45527</name>
</gene>
<dbReference type="PANTHER" id="PTHR13132">
    <property type="entry name" value="ALPHA- 1,6 -FUCOSYLTRANSFERASE"/>
    <property type="match status" value="1"/>
</dbReference>
<keyword evidence="4" id="KW-0472">Membrane</keyword>
<dbReference type="GO" id="GO:0006487">
    <property type="term" value="P:protein N-linked glycosylation"/>
    <property type="evidence" value="ECO:0007669"/>
    <property type="project" value="TreeGrafter"/>
</dbReference>
<proteinExistence type="inferred from homology"/>
<reference evidence="6" key="1">
    <citation type="submission" date="2021-06" db="EMBL/GenBank/DDBJ databases">
        <authorList>
            <person name="Hodson N. C."/>
            <person name="Mongue J. A."/>
            <person name="Jaron S. K."/>
        </authorList>
    </citation>
    <scope>NUCLEOTIDE SEQUENCE</scope>
</reference>
<dbReference type="InterPro" id="IPR045573">
    <property type="entry name" value="Fut8_N_cat"/>
</dbReference>